<evidence type="ECO:0000313" key="1">
    <source>
        <dbReference type="EMBL" id="OAV97356.1"/>
    </source>
</evidence>
<dbReference type="EnsemblFungi" id="PTTG_07214-t43_1">
    <property type="protein sequence ID" value="PTTG_07214-t43_1-p1"/>
    <property type="gene ID" value="PTTG_07214"/>
</dbReference>
<dbReference type="PANTHER" id="PTHR31912">
    <property type="entry name" value="IP13529P"/>
    <property type="match status" value="1"/>
</dbReference>
<reference evidence="1" key="1">
    <citation type="submission" date="2009-11" db="EMBL/GenBank/DDBJ databases">
        <authorList>
            <consortium name="The Broad Institute Genome Sequencing Platform"/>
            <person name="Ward D."/>
            <person name="Feldgarden M."/>
            <person name="Earl A."/>
            <person name="Young S.K."/>
            <person name="Zeng Q."/>
            <person name="Koehrsen M."/>
            <person name="Alvarado L."/>
            <person name="Berlin A."/>
            <person name="Bochicchio J."/>
            <person name="Borenstein D."/>
            <person name="Chapman S.B."/>
            <person name="Chen Z."/>
            <person name="Engels R."/>
            <person name="Freedman E."/>
            <person name="Gellesch M."/>
            <person name="Goldberg J."/>
            <person name="Griggs A."/>
            <person name="Gujja S."/>
            <person name="Heilman E."/>
            <person name="Heiman D."/>
            <person name="Hepburn T."/>
            <person name="Howarth C."/>
            <person name="Jen D."/>
            <person name="Larson L."/>
            <person name="Lewis B."/>
            <person name="Mehta T."/>
            <person name="Park D."/>
            <person name="Pearson M."/>
            <person name="Roberts A."/>
            <person name="Saif S."/>
            <person name="Shea T."/>
            <person name="Shenoy N."/>
            <person name="Sisk P."/>
            <person name="Stolte C."/>
            <person name="Sykes S."/>
            <person name="Thomson T."/>
            <person name="Walk T."/>
            <person name="White J."/>
            <person name="Yandava C."/>
            <person name="Izard J."/>
            <person name="Baranova O.V."/>
            <person name="Blanton J.M."/>
            <person name="Tanner A.C."/>
            <person name="Dewhirst F.E."/>
            <person name="Haas B."/>
            <person name="Nusbaum C."/>
            <person name="Birren B."/>
        </authorList>
    </citation>
    <scope>NUCLEOTIDE SEQUENCE [LARGE SCALE GENOMIC DNA]</scope>
    <source>
        <strain evidence="1">1-1 BBBD Race 1</strain>
    </source>
</reference>
<feature type="non-terminal residue" evidence="1">
    <location>
        <position position="530"/>
    </location>
</feature>
<proteinExistence type="predicted"/>
<reference evidence="2 3" key="3">
    <citation type="journal article" date="2017" name="G3 (Bethesda)">
        <title>Comparative analysis highlights variable genome content of wheat rusts and divergence of the mating loci.</title>
        <authorList>
            <person name="Cuomo C.A."/>
            <person name="Bakkeren G."/>
            <person name="Khalil H.B."/>
            <person name="Panwar V."/>
            <person name="Joly D."/>
            <person name="Linning R."/>
            <person name="Sakthikumar S."/>
            <person name="Song X."/>
            <person name="Adiconis X."/>
            <person name="Fan L."/>
            <person name="Goldberg J.M."/>
            <person name="Levin J.Z."/>
            <person name="Young S."/>
            <person name="Zeng Q."/>
            <person name="Anikster Y."/>
            <person name="Bruce M."/>
            <person name="Wang M."/>
            <person name="Yin C."/>
            <person name="McCallum B."/>
            <person name="Szabo L.J."/>
            <person name="Hulbert S."/>
            <person name="Chen X."/>
            <person name="Fellers J.P."/>
        </authorList>
    </citation>
    <scope>NUCLEOTIDE SEQUENCE</scope>
    <source>
        <strain evidence="2">isolate 1-1 / race 1 (BBBD)</strain>
        <strain evidence="3">Isolate 1-1 / race 1 (BBBD)</strain>
    </source>
</reference>
<protein>
    <submittedName>
        <fullName evidence="1 2">Uncharacterized protein</fullName>
    </submittedName>
</protein>
<name>A0A180GX05_PUCT1</name>
<dbReference type="OrthoDB" id="2506088at2759"/>
<dbReference type="Proteomes" id="UP000005240">
    <property type="component" value="Unassembled WGS sequence"/>
</dbReference>
<reference evidence="1" key="2">
    <citation type="submission" date="2016-05" db="EMBL/GenBank/DDBJ databases">
        <title>Comparative analysis highlights variable genome content of wheat rusts and divergence of the mating loci.</title>
        <authorList>
            <person name="Cuomo C.A."/>
            <person name="Bakkeren G."/>
            <person name="Szabo L."/>
            <person name="Khalil H."/>
            <person name="Joly D."/>
            <person name="Goldberg J."/>
            <person name="Young S."/>
            <person name="Zeng Q."/>
            <person name="Fellers J."/>
        </authorList>
    </citation>
    <scope>NUCLEOTIDE SEQUENCE [LARGE SCALE GENOMIC DNA]</scope>
    <source>
        <strain evidence="1">1-1 BBBD Race 1</strain>
    </source>
</reference>
<gene>
    <name evidence="1" type="ORF">PTTG_07214</name>
</gene>
<evidence type="ECO:0000313" key="3">
    <source>
        <dbReference type="Proteomes" id="UP000005240"/>
    </source>
</evidence>
<dbReference type="EMBL" id="ADAS02000013">
    <property type="protein sequence ID" value="OAV97356.1"/>
    <property type="molecule type" value="Genomic_DNA"/>
</dbReference>
<keyword evidence="3" id="KW-1185">Reference proteome</keyword>
<dbReference type="PANTHER" id="PTHR31912:SF34">
    <property type="entry name" value="NOTOCHORD-RELATED PROTEIN"/>
    <property type="match status" value="1"/>
</dbReference>
<organism evidence="1">
    <name type="scientific">Puccinia triticina (isolate 1-1 / race 1 (BBBD))</name>
    <name type="common">Brown leaf rust fungus</name>
    <dbReference type="NCBI Taxonomy" id="630390"/>
    <lineage>
        <taxon>Eukaryota</taxon>
        <taxon>Fungi</taxon>
        <taxon>Dikarya</taxon>
        <taxon>Basidiomycota</taxon>
        <taxon>Pucciniomycotina</taxon>
        <taxon>Pucciniomycetes</taxon>
        <taxon>Pucciniales</taxon>
        <taxon>Pucciniaceae</taxon>
        <taxon>Puccinia</taxon>
    </lineage>
</organism>
<evidence type="ECO:0000313" key="2">
    <source>
        <dbReference type="EnsemblFungi" id="PTTG_07214-t43_1-p1"/>
    </source>
</evidence>
<sequence>MELAEPIVQKLNELATAGSIAYDSSVKKEVMFMTFMLAFVGDSPMAAEVTNTPNPGTSNNSCCMCRLQCPQGEERCTMEYLRQFFGHPHMPPPRTWQETIDNTYELWEKSQSGTQKEFERKHQAYGIRDRINFALIDLKRSDYEERLRIVKMQADTPKRMINPFAHLIAFDGCKDTPIEILHVRLLGFVKYLWKDFMGQLKECDHPELEACWRAFNTEGMNGPPIQPQSMIQYYKSLIGKEFRLILQATPLVLFPMMNEQQQEIWTSLCQIASMAFQTHINNMDKFIWEMENLIHLFLYHVCIMNGRWANKPKFHHILHLPESICRYGPASLFATEKFESFNGVIRNASIHSNRQSPGRDIDTCFNNFNIISLLLSGAILYDHEHLRYFQASEVQALFDNNVFIQKSMGYNSHWFGSSQLKPTIHGHRGARKAGELVPVPLLRNFPTLLITKVQAVKLDDKEVIRDGTFVLTQYRMFPNGIIGCVDSIWEVGNNQFYAKIQRCIKSGTQPENQMAILVRELSFYYEPAQV</sequence>
<accession>A0A180GX05</accession>
<reference evidence="2" key="4">
    <citation type="submission" date="2025-05" db="UniProtKB">
        <authorList>
            <consortium name="EnsemblFungi"/>
        </authorList>
    </citation>
    <scope>IDENTIFICATION</scope>
    <source>
        <strain evidence="2">isolate 1-1 / race 1 (BBBD)</strain>
    </source>
</reference>
<dbReference type="AlphaFoldDB" id="A0A180GX05"/>